<dbReference type="EMBL" id="AP025739">
    <property type="protein sequence ID" value="BDI28048.1"/>
    <property type="molecule type" value="Genomic_DNA"/>
</dbReference>
<dbReference type="RefSeq" id="WP_125205830.1">
    <property type="nucleotide sequence ID" value="NZ_AP025739.1"/>
</dbReference>
<dbReference type="Proteomes" id="UP000287394">
    <property type="component" value="Chromosome"/>
</dbReference>
<accession>A0A402CRM5</accession>
<protein>
    <submittedName>
        <fullName evidence="1">Uncharacterized protein</fullName>
    </submittedName>
</protein>
<name>A0A402CRM5_9BACT</name>
<dbReference type="AlphaFoldDB" id="A0A402CRM5"/>
<proteinExistence type="predicted"/>
<gene>
    <name evidence="1" type="ORF">CCAX7_000990</name>
</gene>
<keyword evidence="2" id="KW-1185">Reference proteome</keyword>
<reference evidence="1 2" key="1">
    <citation type="journal article" date="2019" name="Int. J. Syst. Evol. Microbiol.">
        <title>Capsulimonas corticalis gen. nov., sp. nov., an aerobic capsulated bacterium, of a novel bacterial order, Capsulimonadales ord. nov., of the class Armatimonadia of the phylum Armatimonadetes.</title>
        <authorList>
            <person name="Li J."/>
            <person name="Kudo C."/>
            <person name="Tonouchi A."/>
        </authorList>
    </citation>
    <scope>NUCLEOTIDE SEQUENCE [LARGE SCALE GENOMIC DNA]</scope>
    <source>
        <strain evidence="1 2">AX-7</strain>
    </source>
</reference>
<evidence type="ECO:0000313" key="1">
    <source>
        <dbReference type="EMBL" id="BDI28048.1"/>
    </source>
</evidence>
<dbReference type="KEGG" id="ccot:CCAX7_000990"/>
<evidence type="ECO:0000313" key="2">
    <source>
        <dbReference type="Proteomes" id="UP000287394"/>
    </source>
</evidence>
<organism evidence="1 2">
    <name type="scientific">Capsulimonas corticalis</name>
    <dbReference type="NCBI Taxonomy" id="2219043"/>
    <lineage>
        <taxon>Bacteria</taxon>
        <taxon>Bacillati</taxon>
        <taxon>Armatimonadota</taxon>
        <taxon>Armatimonadia</taxon>
        <taxon>Capsulimonadales</taxon>
        <taxon>Capsulimonadaceae</taxon>
        <taxon>Capsulimonas</taxon>
    </lineage>
</organism>
<sequence length="99" mass="10545">MSEEALAKHIDDRMAQGDLAPAPSDPETQSLAGSVRLAQAALVTPEAPEHAERASRERVLSQMNGAGLSSRALHDDSPHSAPQGFWGKLLHRLRGGDGR</sequence>